<feature type="transmembrane region" description="Helical" evidence="11">
    <location>
        <begin position="121"/>
        <end position="141"/>
    </location>
</feature>
<feature type="domain" description="PAS" evidence="13">
    <location>
        <begin position="210"/>
        <end position="271"/>
    </location>
</feature>
<gene>
    <name evidence="15" type="ORF">F8O04_11440</name>
</gene>
<dbReference type="FunFam" id="3.30.565.10:FF:000006">
    <property type="entry name" value="Sensor histidine kinase WalK"/>
    <property type="match status" value="1"/>
</dbReference>
<dbReference type="InterPro" id="IPR036097">
    <property type="entry name" value="HisK_dim/P_sf"/>
</dbReference>
<keyword evidence="9 11" id="KW-0472">Membrane</keyword>
<evidence type="ECO:0000313" key="16">
    <source>
        <dbReference type="Proteomes" id="UP000431744"/>
    </source>
</evidence>
<keyword evidence="7" id="KW-0418">Kinase</keyword>
<dbReference type="PROSITE" id="PS50109">
    <property type="entry name" value="HIS_KIN"/>
    <property type="match status" value="1"/>
</dbReference>
<comment type="caution">
    <text evidence="15">The sequence shown here is derived from an EMBL/GenBank/DDBJ whole genome shotgun (WGS) entry which is preliminary data.</text>
</comment>
<keyword evidence="16" id="KW-1185">Reference proteome</keyword>
<dbReference type="Pfam" id="PF00512">
    <property type="entry name" value="HisKA"/>
    <property type="match status" value="1"/>
</dbReference>
<dbReference type="Gene3D" id="1.10.287.130">
    <property type="match status" value="1"/>
</dbReference>
<dbReference type="SMART" id="SM00091">
    <property type="entry name" value="PAS"/>
    <property type="match status" value="1"/>
</dbReference>
<dbReference type="SUPFAM" id="SSF47384">
    <property type="entry name" value="Homodimeric domain of signal transducing histidine kinase"/>
    <property type="match status" value="1"/>
</dbReference>
<dbReference type="EMBL" id="WBJY01000002">
    <property type="protein sequence ID" value="KAB1648306.1"/>
    <property type="molecule type" value="Genomic_DNA"/>
</dbReference>
<keyword evidence="11" id="KW-0812">Transmembrane</keyword>
<dbReference type="CDD" id="cd00130">
    <property type="entry name" value="PAS"/>
    <property type="match status" value="1"/>
</dbReference>
<evidence type="ECO:0000259" key="13">
    <source>
        <dbReference type="PROSITE" id="PS50112"/>
    </source>
</evidence>
<comment type="catalytic activity">
    <reaction evidence="1">
        <text>ATP + protein L-histidine = ADP + protein N-phospho-L-histidine.</text>
        <dbReference type="EC" id="2.7.13.3"/>
    </reaction>
</comment>
<evidence type="ECO:0000256" key="11">
    <source>
        <dbReference type="SAM" id="Phobius"/>
    </source>
</evidence>
<evidence type="ECO:0000256" key="2">
    <source>
        <dbReference type="ARBA" id="ARBA00001968"/>
    </source>
</evidence>
<name>A0A6H9WNV7_9MICO</name>
<evidence type="ECO:0000256" key="5">
    <source>
        <dbReference type="ARBA" id="ARBA00022553"/>
    </source>
</evidence>
<dbReference type="InterPro" id="IPR050736">
    <property type="entry name" value="Sensor_HK_Regulatory"/>
</dbReference>
<dbReference type="Pfam" id="PF08448">
    <property type="entry name" value="PAS_4"/>
    <property type="match status" value="1"/>
</dbReference>
<dbReference type="FunFam" id="1.10.287.130:FF:000001">
    <property type="entry name" value="Two-component sensor histidine kinase"/>
    <property type="match status" value="1"/>
</dbReference>
<dbReference type="PRINTS" id="PR00344">
    <property type="entry name" value="BCTRLSENSOR"/>
</dbReference>
<dbReference type="PROSITE" id="PS50113">
    <property type="entry name" value="PAC"/>
    <property type="match status" value="1"/>
</dbReference>
<comment type="subcellular location">
    <subcellularLocation>
        <location evidence="3">Cell membrane</location>
    </subcellularLocation>
</comment>
<dbReference type="Gene3D" id="3.30.565.10">
    <property type="entry name" value="Histidine kinase-like ATPase, C-terminal domain"/>
    <property type="match status" value="1"/>
</dbReference>
<dbReference type="GO" id="GO:0005509">
    <property type="term" value="F:calcium ion binding"/>
    <property type="evidence" value="ECO:0007669"/>
    <property type="project" value="UniProtKB-ARBA"/>
</dbReference>
<keyword evidence="6" id="KW-0808">Transferase</keyword>
<evidence type="ECO:0000259" key="14">
    <source>
        <dbReference type="PROSITE" id="PS50113"/>
    </source>
</evidence>
<feature type="region of interest" description="Disordered" evidence="10">
    <location>
        <begin position="564"/>
        <end position="584"/>
    </location>
</feature>
<feature type="domain" description="Histidine kinase" evidence="12">
    <location>
        <begin position="348"/>
        <end position="567"/>
    </location>
</feature>
<feature type="transmembrane region" description="Helical" evidence="11">
    <location>
        <begin position="98"/>
        <end position="114"/>
    </location>
</feature>
<dbReference type="GO" id="GO:0000155">
    <property type="term" value="F:phosphorelay sensor kinase activity"/>
    <property type="evidence" value="ECO:0007669"/>
    <property type="project" value="InterPro"/>
</dbReference>
<dbReference type="GO" id="GO:0005886">
    <property type="term" value="C:plasma membrane"/>
    <property type="evidence" value="ECO:0007669"/>
    <property type="project" value="UniProtKB-SubCell"/>
</dbReference>
<dbReference type="InterPro" id="IPR000014">
    <property type="entry name" value="PAS"/>
</dbReference>
<dbReference type="InterPro" id="IPR036890">
    <property type="entry name" value="HATPase_C_sf"/>
</dbReference>
<comment type="cofactor">
    <cofactor evidence="2">
        <name>a divalent metal cation</name>
        <dbReference type="ChEBI" id="CHEBI:60240"/>
    </cofactor>
</comment>
<evidence type="ECO:0000256" key="1">
    <source>
        <dbReference type="ARBA" id="ARBA00000085"/>
    </source>
</evidence>
<dbReference type="InterPro" id="IPR001610">
    <property type="entry name" value="PAC"/>
</dbReference>
<dbReference type="InterPro" id="IPR013656">
    <property type="entry name" value="PAS_4"/>
</dbReference>
<keyword evidence="5" id="KW-0597">Phosphoprotein</keyword>
<evidence type="ECO:0000256" key="7">
    <source>
        <dbReference type="ARBA" id="ARBA00022777"/>
    </source>
</evidence>
<dbReference type="PANTHER" id="PTHR43711:SF1">
    <property type="entry name" value="HISTIDINE KINASE 1"/>
    <property type="match status" value="1"/>
</dbReference>
<dbReference type="InterPro" id="IPR000700">
    <property type="entry name" value="PAS-assoc_C"/>
</dbReference>
<dbReference type="SUPFAM" id="SSF55785">
    <property type="entry name" value="PYP-like sensor domain (PAS domain)"/>
    <property type="match status" value="1"/>
</dbReference>
<evidence type="ECO:0000256" key="3">
    <source>
        <dbReference type="ARBA" id="ARBA00004236"/>
    </source>
</evidence>
<proteinExistence type="predicted"/>
<evidence type="ECO:0000256" key="8">
    <source>
        <dbReference type="ARBA" id="ARBA00023012"/>
    </source>
</evidence>
<dbReference type="CDD" id="cd00075">
    <property type="entry name" value="HATPase"/>
    <property type="match status" value="1"/>
</dbReference>
<dbReference type="PROSITE" id="PS50112">
    <property type="entry name" value="PAS"/>
    <property type="match status" value="1"/>
</dbReference>
<dbReference type="OrthoDB" id="9757990at2"/>
<protein>
    <recommendedName>
        <fullName evidence="4">histidine kinase</fullName>
        <ecNumber evidence="4">2.7.13.3</ecNumber>
    </recommendedName>
</protein>
<dbReference type="SMART" id="SM00086">
    <property type="entry name" value="PAC"/>
    <property type="match status" value="1"/>
</dbReference>
<dbReference type="NCBIfam" id="TIGR00229">
    <property type="entry name" value="sensory_box"/>
    <property type="match status" value="1"/>
</dbReference>
<dbReference type="Proteomes" id="UP000431744">
    <property type="component" value="Unassembled WGS sequence"/>
</dbReference>
<feature type="transmembrane region" description="Helical" evidence="11">
    <location>
        <begin position="147"/>
        <end position="165"/>
    </location>
</feature>
<dbReference type="InterPro" id="IPR003594">
    <property type="entry name" value="HATPase_dom"/>
</dbReference>
<dbReference type="InterPro" id="IPR005467">
    <property type="entry name" value="His_kinase_dom"/>
</dbReference>
<dbReference type="RefSeq" id="WP_158029501.1">
    <property type="nucleotide sequence ID" value="NZ_BMHG01000001.1"/>
</dbReference>
<organism evidence="15 16">
    <name type="scientific">Pseudoclavibacter endophyticus</name>
    <dbReference type="NCBI Taxonomy" id="1778590"/>
    <lineage>
        <taxon>Bacteria</taxon>
        <taxon>Bacillati</taxon>
        <taxon>Actinomycetota</taxon>
        <taxon>Actinomycetes</taxon>
        <taxon>Micrococcales</taxon>
        <taxon>Microbacteriaceae</taxon>
        <taxon>Pseudoclavibacter</taxon>
    </lineage>
</organism>
<keyword evidence="8" id="KW-0902">Two-component regulatory system</keyword>
<dbReference type="InterPro" id="IPR035965">
    <property type="entry name" value="PAS-like_dom_sf"/>
</dbReference>
<dbReference type="Gene3D" id="3.30.450.20">
    <property type="entry name" value="PAS domain"/>
    <property type="match status" value="1"/>
</dbReference>
<evidence type="ECO:0000259" key="12">
    <source>
        <dbReference type="PROSITE" id="PS50109"/>
    </source>
</evidence>
<dbReference type="InterPro" id="IPR004358">
    <property type="entry name" value="Sig_transdc_His_kin-like_C"/>
</dbReference>
<feature type="domain" description="PAC" evidence="14">
    <location>
        <begin position="292"/>
        <end position="344"/>
    </location>
</feature>
<sequence length="584" mass="62174">MKRVSLFFGLALDAAEPWARQTASVVGLALALLTAWVMPSTEFVIPEAAWAAVAAVCLITLAAFVVPWAKLPHGWRLLVPLATMLAFGVFRMGTGGPQSLFTSLILLPLIWIATEPGRRNAWLGAITSSVSILMPYLLGVLPWADEQVVRAAFTPLIFLVVATVVNELARRARAQVEVAKALADERAKRLEESRANEAALAASREQHAAAEAFFRSLWEAKLHAVMAVTDNDGTLIEWGPGGDALLGRPRDEVVGTHRFTDLVAPDSLEAIGANGPSGFGRFVEAASSTGSAGLSAEMLRADGTLLTVRLTCSPRHDASGEVVGCIFIAHDITELKEASRLKDEFVGGVSHELRTPLSSILGYLELAQDPESGPLTDEQRKYLGVAERNAHRLLTLVGDLLFVAQVDAGKMPLKRARLDLGDLLDTSIERLLPTAQRASVSLVLERSETPLTIDADPVRLGQAIDNLISNGVKFTPAGGTVRVSARRTDGHVVIAVADTGMGIPADEMKRLFTRFFRATTATRQAVPGVGLGLNITRAIVTAHGGEMSADSVEDEGTTFEIALPVIGSSPGDGPGWGERGTASE</sequence>
<dbReference type="PANTHER" id="PTHR43711">
    <property type="entry name" value="TWO-COMPONENT HISTIDINE KINASE"/>
    <property type="match status" value="1"/>
</dbReference>
<keyword evidence="11" id="KW-1133">Transmembrane helix</keyword>
<dbReference type="SMART" id="SM00388">
    <property type="entry name" value="HisKA"/>
    <property type="match status" value="1"/>
</dbReference>
<reference evidence="15 16" key="1">
    <citation type="submission" date="2019-09" db="EMBL/GenBank/DDBJ databases">
        <title>Phylogeny of genus Pseudoclavibacter and closely related genus.</title>
        <authorList>
            <person name="Li Y."/>
        </authorList>
    </citation>
    <scope>NUCLEOTIDE SEQUENCE [LARGE SCALE GENOMIC DNA]</scope>
    <source>
        <strain evidence="15 16">EGI 60007</strain>
    </source>
</reference>
<feature type="transmembrane region" description="Helical" evidence="11">
    <location>
        <begin position="48"/>
        <end position="68"/>
    </location>
</feature>
<evidence type="ECO:0000256" key="9">
    <source>
        <dbReference type="ARBA" id="ARBA00023136"/>
    </source>
</evidence>
<evidence type="ECO:0000256" key="10">
    <source>
        <dbReference type="SAM" id="MobiDB-lite"/>
    </source>
</evidence>
<dbReference type="InterPro" id="IPR003661">
    <property type="entry name" value="HisK_dim/P_dom"/>
</dbReference>
<evidence type="ECO:0000256" key="6">
    <source>
        <dbReference type="ARBA" id="ARBA00022679"/>
    </source>
</evidence>
<dbReference type="SUPFAM" id="SSF55874">
    <property type="entry name" value="ATPase domain of HSP90 chaperone/DNA topoisomerase II/histidine kinase"/>
    <property type="match status" value="1"/>
</dbReference>
<dbReference type="EC" id="2.7.13.3" evidence="4"/>
<dbReference type="CDD" id="cd00082">
    <property type="entry name" value="HisKA"/>
    <property type="match status" value="1"/>
</dbReference>
<evidence type="ECO:0000313" key="15">
    <source>
        <dbReference type="EMBL" id="KAB1648306.1"/>
    </source>
</evidence>
<dbReference type="SMART" id="SM00387">
    <property type="entry name" value="HATPase_c"/>
    <property type="match status" value="1"/>
</dbReference>
<dbReference type="AlphaFoldDB" id="A0A6H9WNV7"/>
<dbReference type="Pfam" id="PF02518">
    <property type="entry name" value="HATPase_c"/>
    <property type="match status" value="1"/>
</dbReference>
<accession>A0A6H9WNV7</accession>
<evidence type="ECO:0000256" key="4">
    <source>
        <dbReference type="ARBA" id="ARBA00012438"/>
    </source>
</evidence>